<evidence type="ECO:0000256" key="10">
    <source>
        <dbReference type="SAM" id="Phobius"/>
    </source>
</evidence>
<feature type="transmembrane region" description="Helical" evidence="10">
    <location>
        <begin position="134"/>
        <end position="155"/>
    </location>
</feature>
<dbReference type="InterPro" id="IPR000045">
    <property type="entry name" value="Prepilin_IV_endopep_pep"/>
</dbReference>
<dbReference type="EC" id="3.4.23.43" evidence="9"/>
<keyword evidence="9" id="KW-0489">Methyltransferase</keyword>
<dbReference type="InterPro" id="IPR010627">
    <property type="entry name" value="Prepilin_pept_A24_N"/>
</dbReference>
<comment type="subcellular location">
    <subcellularLocation>
        <location evidence="1">Cell inner membrane</location>
        <topology evidence="1">Multi-pass membrane protein</topology>
    </subcellularLocation>
    <subcellularLocation>
        <location evidence="9">Cell membrane</location>
        <topology evidence="9">Multi-pass membrane protein</topology>
    </subcellularLocation>
</comment>
<dbReference type="PRINTS" id="PR00864">
    <property type="entry name" value="PREPILNPTASE"/>
</dbReference>
<gene>
    <name evidence="13" type="ORF">NC998_06130</name>
</gene>
<evidence type="ECO:0000259" key="11">
    <source>
        <dbReference type="Pfam" id="PF01478"/>
    </source>
</evidence>
<feature type="domain" description="Prepilin type IV endopeptidase peptidase" evidence="11">
    <location>
        <begin position="109"/>
        <end position="226"/>
    </location>
</feature>
<keyword evidence="9" id="KW-0645">Protease</keyword>
<evidence type="ECO:0000313" key="14">
    <source>
        <dbReference type="Proteomes" id="UP001464891"/>
    </source>
</evidence>
<dbReference type="PANTHER" id="PTHR30487:SF0">
    <property type="entry name" value="PREPILIN LEADER PEPTIDASE_N-METHYLTRANSFERASE-RELATED"/>
    <property type="match status" value="1"/>
</dbReference>
<accession>A0ABV0J5X8</accession>
<dbReference type="Gene3D" id="1.20.120.1220">
    <property type="match status" value="1"/>
</dbReference>
<dbReference type="InterPro" id="IPR050882">
    <property type="entry name" value="Prepilin_peptidase/N-MTase"/>
</dbReference>
<evidence type="ECO:0000259" key="12">
    <source>
        <dbReference type="Pfam" id="PF06750"/>
    </source>
</evidence>
<proteinExistence type="inferred from homology"/>
<dbReference type="EC" id="2.1.1.-" evidence="9"/>
<feature type="transmembrane region" description="Helical" evidence="10">
    <location>
        <begin position="246"/>
        <end position="270"/>
    </location>
</feature>
<comment type="function">
    <text evidence="9">Plays an essential role in type IV pili and type II pseudopili formation by proteolytically removing the leader sequence from substrate proteins and subsequently monomethylating the alpha-amino group of the newly exposed N-terminal phenylalanine.</text>
</comment>
<sequence length="273" mass="29059">MDTLFTVLTALIAFTLGASIGSFLNVVVYRLPAGLSVLWPPSRCPQCSHRLGKQDNVPVLGWLWLRGRCRYCKSPISIRYPLVEAATGALFVLVFLIFGFSVQTLGYWTFVSWLLALSLIDLDTMTLPEPLTRSGLLVGLGFQVAVGSVLSFSVTPVVNQLMVGVIGAVLGLWLLNLITLAGSIALGQEAMGAGDAKLAAMMGAWLGWKYLLLAGFVACGVGAFVGGGAIAFGWLGRRQQMPFGPFLALGAVIAALWGEAIISGYLQLFFPAL</sequence>
<dbReference type="PANTHER" id="PTHR30487">
    <property type="entry name" value="TYPE 4 PREPILIN-LIKE PROTEINS LEADER PEPTIDE-PROCESSING ENZYME"/>
    <property type="match status" value="1"/>
</dbReference>
<evidence type="ECO:0000256" key="1">
    <source>
        <dbReference type="ARBA" id="ARBA00004429"/>
    </source>
</evidence>
<evidence type="ECO:0000256" key="4">
    <source>
        <dbReference type="ARBA" id="ARBA00022519"/>
    </source>
</evidence>
<keyword evidence="5 9" id="KW-0812">Transmembrane</keyword>
<feature type="transmembrane region" description="Helical" evidence="10">
    <location>
        <begin position="208"/>
        <end position="234"/>
    </location>
</feature>
<keyword evidence="7 10" id="KW-0472">Membrane</keyword>
<evidence type="ECO:0000256" key="9">
    <source>
        <dbReference type="RuleBase" id="RU003794"/>
    </source>
</evidence>
<evidence type="ECO:0000256" key="3">
    <source>
        <dbReference type="ARBA" id="ARBA00022475"/>
    </source>
</evidence>
<evidence type="ECO:0000256" key="6">
    <source>
        <dbReference type="ARBA" id="ARBA00022989"/>
    </source>
</evidence>
<comment type="caution">
    <text evidence="13">The sequence shown here is derived from an EMBL/GenBank/DDBJ whole genome shotgun (WGS) entry which is preliminary data.</text>
</comment>
<name>A0ABV0J5X8_9CYAN</name>
<keyword evidence="4" id="KW-0997">Cell inner membrane</keyword>
<dbReference type="Proteomes" id="UP001464891">
    <property type="component" value="Unassembled WGS sequence"/>
</dbReference>
<feature type="transmembrane region" description="Helical" evidence="10">
    <location>
        <begin position="6"/>
        <end position="28"/>
    </location>
</feature>
<feature type="transmembrane region" description="Helical" evidence="10">
    <location>
        <begin position="161"/>
        <end position="187"/>
    </location>
</feature>
<evidence type="ECO:0000256" key="8">
    <source>
        <dbReference type="RuleBase" id="RU003793"/>
    </source>
</evidence>
<comment type="similarity">
    <text evidence="2 8">Belongs to the peptidase A24 family.</text>
</comment>
<evidence type="ECO:0000256" key="7">
    <source>
        <dbReference type="ARBA" id="ARBA00023136"/>
    </source>
</evidence>
<keyword evidence="14" id="KW-1185">Reference proteome</keyword>
<protein>
    <recommendedName>
        <fullName evidence="9">Prepilin leader peptidase/N-methyltransferase</fullName>
        <ecNumber evidence="9">2.1.1.-</ecNumber>
        <ecNumber evidence="9">3.4.23.43</ecNumber>
    </recommendedName>
</protein>
<keyword evidence="9" id="KW-0378">Hydrolase</keyword>
<feature type="domain" description="Prepilin peptidase A24 N-terminal" evidence="12">
    <location>
        <begin position="16"/>
        <end position="97"/>
    </location>
</feature>
<keyword evidence="3" id="KW-1003">Cell membrane</keyword>
<dbReference type="Pfam" id="PF01478">
    <property type="entry name" value="Peptidase_A24"/>
    <property type="match status" value="1"/>
</dbReference>
<comment type="catalytic activity">
    <reaction evidence="9">
        <text>Typically cleaves a -Gly-|-Phe- bond to release an N-terminal, basic peptide of 5-8 residues from type IV prepilin, and then N-methylates the new N-terminal amino group, the methyl donor being S-adenosyl-L-methionine.</text>
        <dbReference type="EC" id="3.4.23.43"/>
    </reaction>
</comment>
<dbReference type="EMBL" id="JAMPKM010000002">
    <property type="protein sequence ID" value="MEP0816668.1"/>
    <property type="molecule type" value="Genomic_DNA"/>
</dbReference>
<organism evidence="13 14">
    <name type="scientific">Trichocoleus desertorum GB2-A4</name>
    <dbReference type="NCBI Taxonomy" id="2933944"/>
    <lineage>
        <taxon>Bacteria</taxon>
        <taxon>Bacillati</taxon>
        <taxon>Cyanobacteriota</taxon>
        <taxon>Cyanophyceae</taxon>
        <taxon>Leptolyngbyales</taxon>
        <taxon>Trichocoleusaceae</taxon>
        <taxon>Trichocoleus</taxon>
    </lineage>
</organism>
<reference evidence="13 14" key="1">
    <citation type="submission" date="2022-04" db="EMBL/GenBank/DDBJ databases">
        <title>Positive selection, recombination, and allopatry shape intraspecific diversity of widespread and dominant cyanobacteria.</title>
        <authorList>
            <person name="Wei J."/>
            <person name="Shu W."/>
            <person name="Hu C."/>
        </authorList>
    </citation>
    <scope>NUCLEOTIDE SEQUENCE [LARGE SCALE GENOMIC DNA]</scope>
    <source>
        <strain evidence="13 14">GB2-A4</strain>
    </source>
</reference>
<dbReference type="InterPro" id="IPR014032">
    <property type="entry name" value="Peptidase_A24A_bac"/>
</dbReference>
<dbReference type="RefSeq" id="WP_190434195.1">
    <property type="nucleotide sequence ID" value="NZ_JAMPKM010000002.1"/>
</dbReference>
<keyword evidence="9" id="KW-0511">Multifunctional enzyme</keyword>
<keyword evidence="6 10" id="KW-1133">Transmembrane helix</keyword>
<keyword evidence="9" id="KW-0808">Transferase</keyword>
<dbReference type="Pfam" id="PF06750">
    <property type="entry name" value="A24_N_bact"/>
    <property type="match status" value="1"/>
</dbReference>
<evidence type="ECO:0000313" key="13">
    <source>
        <dbReference type="EMBL" id="MEP0816668.1"/>
    </source>
</evidence>
<evidence type="ECO:0000256" key="5">
    <source>
        <dbReference type="ARBA" id="ARBA00022692"/>
    </source>
</evidence>
<evidence type="ECO:0000256" key="2">
    <source>
        <dbReference type="ARBA" id="ARBA00005801"/>
    </source>
</evidence>